<keyword evidence="1" id="KW-1133">Transmembrane helix</keyword>
<feature type="transmembrane region" description="Helical" evidence="1">
    <location>
        <begin position="240"/>
        <end position="260"/>
    </location>
</feature>
<proteinExistence type="predicted"/>
<accession>A0A939C4Z2</accession>
<evidence type="ECO:0000256" key="2">
    <source>
        <dbReference type="SAM" id="SignalP"/>
    </source>
</evidence>
<keyword evidence="1" id="KW-0472">Membrane</keyword>
<feature type="chain" id="PRO_5036955235" evidence="2">
    <location>
        <begin position="28"/>
        <end position="269"/>
    </location>
</feature>
<dbReference type="RefSeq" id="WP_205255799.1">
    <property type="nucleotide sequence ID" value="NZ_BAAAPV010000002.1"/>
</dbReference>
<evidence type="ECO:0000313" key="5">
    <source>
        <dbReference type="Proteomes" id="UP000663801"/>
    </source>
</evidence>
<reference evidence="4" key="1">
    <citation type="submission" date="2021-01" db="EMBL/GenBank/DDBJ databases">
        <title>KCTC 19127 draft genome.</title>
        <authorList>
            <person name="An D."/>
        </authorList>
    </citation>
    <scope>NUCLEOTIDE SEQUENCE</scope>
    <source>
        <strain evidence="4">KCTC 19127</strain>
    </source>
</reference>
<keyword evidence="1" id="KW-0812">Transmembrane</keyword>
<feature type="domain" description="DUF4397" evidence="3">
    <location>
        <begin position="32"/>
        <end position="147"/>
    </location>
</feature>
<evidence type="ECO:0000313" key="4">
    <source>
        <dbReference type="EMBL" id="MBM9475697.1"/>
    </source>
</evidence>
<gene>
    <name evidence="4" type="ORF">JL107_04475</name>
</gene>
<dbReference type="Proteomes" id="UP000663801">
    <property type="component" value="Unassembled WGS sequence"/>
</dbReference>
<dbReference type="InterPro" id="IPR025510">
    <property type="entry name" value="DUF4397"/>
</dbReference>
<dbReference type="Pfam" id="PF14344">
    <property type="entry name" value="DUF4397"/>
    <property type="match status" value="1"/>
</dbReference>
<dbReference type="EMBL" id="JAERWL010000005">
    <property type="protein sequence ID" value="MBM9475697.1"/>
    <property type="molecule type" value="Genomic_DNA"/>
</dbReference>
<keyword evidence="5" id="KW-1185">Reference proteome</keyword>
<sequence>MRRLVTAAAVAGMVTAATLIGAGSASAADTGTVYVVHGIPDTPVDVYVDGALTLDDFQPGTVAGPLALPAGTYDVAITAADAADDSSPVLSGSAEVAAGVSASLVAHLTAAGEPALTAFVNDTSTIAAGETRLVVRHTAAAPAVDVRAGGAVVLAGVTNPQQGELNIPAGTVSADVTLAGTSTVAIGPADLTLAEGTATFVHAVGSAEAGNLALVAFTITGLHSSPSGVPAGSGPADSPAATVLLIGLLAAGAGATVFGGRRLLAGRTS</sequence>
<dbReference type="AlphaFoldDB" id="A0A939C4Z2"/>
<keyword evidence="2" id="KW-0732">Signal</keyword>
<feature type="signal peptide" evidence="2">
    <location>
        <begin position="1"/>
        <end position="27"/>
    </location>
</feature>
<name>A0A939C4Z2_9ACTN</name>
<protein>
    <submittedName>
        <fullName evidence="4">DUF4397 domain-containing protein</fullName>
    </submittedName>
</protein>
<evidence type="ECO:0000259" key="3">
    <source>
        <dbReference type="Pfam" id="PF14344"/>
    </source>
</evidence>
<comment type="caution">
    <text evidence="4">The sequence shown here is derived from an EMBL/GenBank/DDBJ whole genome shotgun (WGS) entry which is preliminary data.</text>
</comment>
<evidence type="ECO:0000256" key="1">
    <source>
        <dbReference type="SAM" id="Phobius"/>
    </source>
</evidence>
<organism evidence="4 5">
    <name type="scientific">Nakamurella flavida</name>
    <dbReference type="NCBI Taxonomy" id="363630"/>
    <lineage>
        <taxon>Bacteria</taxon>
        <taxon>Bacillati</taxon>
        <taxon>Actinomycetota</taxon>
        <taxon>Actinomycetes</taxon>
        <taxon>Nakamurellales</taxon>
        <taxon>Nakamurellaceae</taxon>
        <taxon>Nakamurella</taxon>
    </lineage>
</organism>